<dbReference type="AlphaFoldDB" id="A0AAV4SUI2"/>
<comment type="caution">
    <text evidence="1">The sequence shown here is derived from an EMBL/GenBank/DDBJ whole genome shotgun (WGS) entry which is preliminary data.</text>
</comment>
<reference evidence="1 2" key="1">
    <citation type="submission" date="2021-06" db="EMBL/GenBank/DDBJ databases">
        <title>Caerostris darwini draft genome.</title>
        <authorList>
            <person name="Kono N."/>
            <person name="Arakawa K."/>
        </authorList>
    </citation>
    <scope>NUCLEOTIDE SEQUENCE [LARGE SCALE GENOMIC DNA]</scope>
</reference>
<name>A0AAV4SUI2_9ARAC</name>
<accession>A0AAV4SUI2</accession>
<sequence length="195" mass="21455">MDLAERENVLRNFFPQVLPPLTAYAICCIQRRGSAFSFRDNMRNAEVKCSAPPPSSTPTFSIPNEDLHDTEVTLLGTTARNLRIFSRPLSFSTAQICFFLLMFAHEPLISSAKCPLPHFGKQSWAVTPSGGLPFAVFQGPPSLHFGGRQMVSFPPHNKGVIHQSPTKECPDSLTFMLWQAEKSSFALAAGILASD</sequence>
<protein>
    <submittedName>
        <fullName evidence="1">Uncharacterized protein</fullName>
    </submittedName>
</protein>
<evidence type="ECO:0000313" key="2">
    <source>
        <dbReference type="Proteomes" id="UP001054837"/>
    </source>
</evidence>
<gene>
    <name evidence="1" type="ORF">CDAR_479711</name>
</gene>
<dbReference type="Proteomes" id="UP001054837">
    <property type="component" value="Unassembled WGS sequence"/>
</dbReference>
<keyword evidence="2" id="KW-1185">Reference proteome</keyword>
<organism evidence="1 2">
    <name type="scientific">Caerostris darwini</name>
    <dbReference type="NCBI Taxonomy" id="1538125"/>
    <lineage>
        <taxon>Eukaryota</taxon>
        <taxon>Metazoa</taxon>
        <taxon>Ecdysozoa</taxon>
        <taxon>Arthropoda</taxon>
        <taxon>Chelicerata</taxon>
        <taxon>Arachnida</taxon>
        <taxon>Araneae</taxon>
        <taxon>Araneomorphae</taxon>
        <taxon>Entelegynae</taxon>
        <taxon>Araneoidea</taxon>
        <taxon>Araneidae</taxon>
        <taxon>Caerostris</taxon>
    </lineage>
</organism>
<dbReference type="EMBL" id="BPLQ01008249">
    <property type="protein sequence ID" value="GIY36122.1"/>
    <property type="molecule type" value="Genomic_DNA"/>
</dbReference>
<proteinExistence type="predicted"/>
<evidence type="ECO:0000313" key="1">
    <source>
        <dbReference type="EMBL" id="GIY36122.1"/>
    </source>
</evidence>